<organism evidence="3 4">
    <name type="scientific">Lachnellula subtilissima</name>
    <dbReference type="NCBI Taxonomy" id="602034"/>
    <lineage>
        <taxon>Eukaryota</taxon>
        <taxon>Fungi</taxon>
        <taxon>Dikarya</taxon>
        <taxon>Ascomycota</taxon>
        <taxon>Pezizomycotina</taxon>
        <taxon>Leotiomycetes</taxon>
        <taxon>Helotiales</taxon>
        <taxon>Lachnaceae</taxon>
        <taxon>Lachnellula</taxon>
    </lineage>
</organism>
<name>A0A8H8RLG4_9HELO</name>
<dbReference type="Proteomes" id="UP000462212">
    <property type="component" value="Unassembled WGS sequence"/>
</dbReference>
<reference evidence="3 4" key="1">
    <citation type="submission" date="2018-05" db="EMBL/GenBank/DDBJ databases">
        <title>Genome sequencing and assembly of the regulated plant pathogen Lachnellula willkommii and related sister species for the development of diagnostic species identification markers.</title>
        <authorList>
            <person name="Giroux E."/>
            <person name="Bilodeau G."/>
        </authorList>
    </citation>
    <scope>NUCLEOTIDE SEQUENCE [LARGE SCALE GENOMIC DNA]</scope>
    <source>
        <strain evidence="3 4">CBS 197.66</strain>
    </source>
</reference>
<proteinExistence type="predicted"/>
<dbReference type="Gene3D" id="3.40.50.300">
    <property type="entry name" value="P-loop containing nucleotide triphosphate hydrolases"/>
    <property type="match status" value="1"/>
</dbReference>
<dbReference type="PANTHER" id="PTHR10039:SF15">
    <property type="entry name" value="NACHT DOMAIN-CONTAINING PROTEIN"/>
    <property type="match status" value="1"/>
</dbReference>
<evidence type="ECO:0000256" key="1">
    <source>
        <dbReference type="ARBA" id="ARBA00022737"/>
    </source>
</evidence>
<keyword evidence="1" id="KW-0677">Repeat</keyword>
<dbReference type="Pfam" id="PF24883">
    <property type="entry name" value="NPHP3_N"/>
    <property type="match status" value="1"/>
</dbReference>
<accession>A0A8H8RLG4</accession>
<dbReference type="EMBL" id="QGMJ01000385">
    <property type="protein sequence ID" value="TVY36955.1"/>
    <property type="molecule type" value="Genomic_DNA"/>
</dbReference>
<dbReference type="OrthoDB" id="195446at2759"/>
<evidence type="ECO:0000313" key="3">
    <source>
        <dbReference type="EMBL" id="TVY36955.1"/>
    </source>
</evidence>
<dbReference type="AlphaFoldDB" id="A0A8H8RLG4"/>
<protein>
    <recommendedName>
        <fullName evidence="2">Nephrocystin 3-like N-terminal domain-containing protein</fullName>
    </recommendedName>
</protein>
<dbReference type="InterPro" id="IPR027417">
    <property type="entry name" value="P-loop_NTPase"/>
</dbReference>
<evidence type="ECO:0000313" key="4">
    <source>
        <dbReference type="Proteomes" id="UP000462212"/>
    </source>
</evidence>
<evidence type="ECO:0000259" key="2">
    <source>
        <dbReference type="Pfam" id="PF24883"/>
    </source>
</evidence>
<sequence>MDPLSIIAGTIAIFDALKEAYRFADDVLKAPTEREEFTRRLLCVADIKRILVDCLAQEEDPEHSHLVQTLDIKKNPQSPLVGLLEIMNRMLENLRTKETTARKWKDFKWHSEKKSLEGFFVAIDGCCTRISLVLNTANIRLSRENNVLLKKMAAKQDMQIEQESKDREETERKAIERWLSPLDNQARQREIFEGAVKTGNWFLELEQFRYWKRGELDVLRCHGTVGTGKTVLSSIVADHLAQKPSSNIPVLCLFIEKAHSPNNLLGSLVKQLVQLNASGVSSEVRDAWKKETRVDARPSEAVLAKLLKVGKCFD</sequence>
<comment type="caution">
    <text evidence="3">The sequence shown here is derived from an EMBL/GenBank/DDBJ whole genome shotgun (WGS) entry which is preliminary data.</text>
</comment>
<keyword evidence="4" id="KW-1185">Reference proteome</keyword>
<feature type="domain" description="Nephrocystin 3-like N-terminal" evidence="2">
    <location>
        <begin position="198"/>
        <end position="308"/>
    </location>
</feature>
<dbReference type="PANTHER" id="PTHR10039">
    <property type="entry name" value="AMELOGENIN"/>
    <property type="match status" value="1"/>
</dbReference>
<gene>
    <name evidence="3" type="ORF">LSUB1_G005363</name>
</gene>
<dbReference type="InterPro" id="IPR056884">
    <property type="entry name" value="NPHP3-like_N"/>
</dbReference>